<protein>
    <submittedName>
        <fullName evidence="1">Uncharacterized protein</fullName>
    </submittedName>
</protein>
<evidence type="ECO:0000313" key="1">
    <source>
        <dbReference type="EMBL" id="PXF43133.1"/>
    </source>
</evidence>
<proteinExistence type="predicted"/>
<dbReference type="Proteomes" id="UP000247409">
    <property type="component" value="Unassembled WGS sequence"/>
</dbReference>
<sequence>MCIIFNSHTFSASKTVLILTPIATPTHLPQAWQLLYLNSMNRFGTFGSSSETLNPLMVVPIPNPHQMTDEKFTLFEIDGHRAKKLREAVDELKDLYGTRQSTPLFAPSAFTSSSFGGSANPLAVQTIGSYKISVAPSLVDLEQRAPWERYSIESSQVTHILNDVRRRYDCQPYAFVIAEGRSPPLSNANSFSAGFGVMYRDARLQGGFFPTSHEPALLQTDVPATTMDVTLIALGAVIKPLSILGSQKQWPMRLATGKSVSEVTAEENIVVRGSDDMTCFYPKRWQNASEIFQTLPRFGAGKLHYKTFVQLEWPSVATVWSLQGRYPNKDVLARKASDVDAAVVNALYADVDGWARSRRLASFGISCELKLDFALALRARQLAEPGLVDRTSDAPKVMQGERVECRTVTYLNLDLDNCDLDELSYREKDGRYRYLMPTGRQSEVDTLGHVYLRISSYKGSFESLEMRTVGGSDST</sequence>
<keyword evidence="2" id="KW-1185">Reference proteome</keyword>
<dbReference type="AlphaFoldDB" id="A0A2V3IM41"/>
<comment type="caution">
    <text evidence="1">The sequence shown here is derived from an EMBL/GenBank/DDBJ whole genome shotgun (WGS) entry which is preliminary data.</text>
</comment>
<reference evidence="1 2" key="1">
    <citation type="journal article" date="2018" name="Mol. Biol. Evol.">
        <title>Analysis of the draft genome of the red seaweed Gracilariopsis chorda provides insights into genome size evolution in Rhodophyta.</title>
        <authorList>
            <person name="Lee J."/>
            <person name="Yang E.C."/>
            <person name="Graf L."/>
            <person name="Yang J.H."/>
            <person name="Qiu H."/>
            <person name="Zel Zion U."/>
            <person name="Chan C.X."/>
            <person name="Stephens T.G."/>
            <person name="Weber A.P.M."/>
            <person name="Boo G.H."/>
            <person name="Boo S.M."/>
            <person name="Kim K.M."/>
            <person name="Shin Y."/>
            <person name="Jung M."/>
            <person name="Lee S.J."/>
            <person name="Yim H.S."/>
            <person name="Lee J.H."/>
            <person name="Bhattacharya D."/>
            <person name="Yoon H.S."/>
        </authorList>
    </citation>
    <scope>NUCLEOTIDE SEQUENCE [LARGE SCALE GENOMIC DNA]</scope>
    <source>
        <strain evidence="1 2">SKKU-2015</strain>
        <tissue evidence="1">Whole body</tissue>
    </source>
</reference>
<dbReference type="EMBL" id="NBIV01000135">
    <property type="protein sequence ID" value="PXF43133.1"/>
    <property type="molecule type" value="Genomic_DNA"/>
</dbReference>
<gene>
    <name evidence="1" type="ORF">BWQ96_07077</name>
</gene>
<evidence type="ECO:0000313" key="2">
    <source>
        <dbReference type="Proteomes" id="UP000247409"/>
    </source>
</evidence>
<organism evidence="1 2">
    <name type="scientific">Gracilariopsis chorda</name>
    <dbReference type="NCBI Taxonomy" id="448386"/>
    <lineage>
        <taxon>Eukaryota</taxon>
        <taxon>Rhodophyta</taxon>
        <taxon>Florideophyceae</taxon>
        <taxon>Rhodymeniophycidae</taxon>
        <taxon>Gracilariales</taxon>
        <taxon>Gracilariaceae</taxon>
        <taxon>Gracilariopsis</taxon>
    </lineage>
</organism>
<name>A0A2V3IM41_9FLOR</name>
<accession>A0A2V3IM41</accession>
<dbReference type="OrthoDB" id="10448305at2759"/>